<dbReference type="InterPro" id="IPR000182">
    <property type="entry name" value="GNAT_dom"/>
</dbReference>
<keyword evidence="2" id="KW-0808">Transferase</keyword>
<keyword evidence="2" id="KW-0012">Acyltransferase</keyword>
<dbReference type="Gene3D" id="3.40.630.30">
    <property type="match status" value="1"/>
</dbReference>
<dbReference type="EMBL" id="KL584996">
    <property type="protein sequence ID" value="KEQ80636.1"/>
    <property type="molecule type" value="Genomic_DNA"/>
</dbReference>
<dbReference type="SUPFAM" id="SSF55729">
    <property type="entry name" value="Acyl-CoA N-acyltransferases (Nat)"/>
    <property type="match status" value="1"/>
</dbReference>
<sequence length="225" mass="25230">MNQITLHTQRLVLRPLAAEDKDFLFQLDSDPDVMKHVGYGKPLNAEDSAIVHKLLLETASHGNGSGCWVGFSDNDFVGWWVLCPHQTEDTPPRINLDRAEFGLRVLPKFWGKGFAKEGSRELVRHAFQDLGIKEIFGDTMTVNAGSRATMSACGMRLVRTFFNHYETPPAGIEEGEVEYRITLDEWTMLQRATMLQPWRQDALSVDDAQRTGKRAGLAMPLGVAV</sequence>
<dbReference type="Proteomes" id="UP000030706">
    <property type="component" value="Unassembled WGS sequence"/>
</dbReference>
<dbReference type="HOGENOM" id="CLU_013985_3_1_1"/>
<name>A0A074Y182_AURPU</name>
<evidence type="ECO:0000313" key="3">
    <source>
        <dbReference type="Proteomes" id="UP000030706"/>
    </source>
</evidence>
<dbReference type="PANTHER" id="PTHR43792:SF16">
    <property type="entry name" value="N-ACETYLTRANSFERASE DOMAIN-CONTAINING PROTEIN"/>
    <property type="match status" value="1"/>
</dbReference>
<dbReference type="STRING" id="1043002.A0A074Y182"/>
<dbReference type="PROSITE" id="PS51186">
    <property type="entry name" value="GNAT"/>
    <property type="match status" value="1"/>
</dbReference>
<dbReference type="RefSeq" id="XP_029756823.1">
    <property type="nucleotide sequence ID" value="XM_029906174.1"/>
</dbReference>
<evidence type="ECO:0000259" key="1">
    <source>
        <dbReference type="PROSITE" id="PS51186"/>
    </source>
</evidence>
<dbReference type="GO" id="GO:0016747">
    <property type="term" value="F:acyltransferase activity, transferring groups other than amino-acyl groups"/>
    <property type="evidence" value="ECO:0007669"/>
    <property type="project" value="InterPro"/>
</dbReference>
<protein>
    <submittedName>
        <fullName evidence="2">Acyl-CoA N-acyltransferase</fullName>
    </submittedName>
</protein>
<feature type="domain" description="N-acetyltransferase" evidence="1">
    <location>
        <begin position="11"/>
        <end position="184"/>
    </location>
</feature>
<reference evidence="2 3" key="1">
    <citation type="journal article" date="2014" name="BMC Genomics">
        <title>Genome sequencing of four Aureobasidium pullulans varieties: biotechnological potential, stress tolerance, and description of new species.</title>
        <authorList>
            <person name="Gostin Ar C."/>
            <person name="Ohm R.A."/>
            <person name="Kogej T."/>
            <person name="Sonjak S."/>
            <person name="Turk M."/>
            <person name="Zajc J."/>
            <person name="Zalar P."/>
            <person name="Grube M."/>
            <person name="Sun H."/>
            <person name="Han J."/>
            <person name="Sharma A."/>
            <person name="Chiniquy J."/>
            <person name="Ngan C.Y."/>
            <person name="Lipzen A."/>
            <person name="Barry K."/>
            <person name="Grigoriev I.V."/>
            <person name="Gunde-Cimerman N."/>
        </authorList>
    </citation>
    <scope>NUCLEOTIDE SEQUENCE [LARGE SCALE GENOMIC DNA]</scope>
    <source>
        <strain evidence="2 3">EXF-150</strain>
    </source>
</reference>
<dbReference type="CDD" id="cd04301">
    <property type="entry name" value="NAT_SF"/>
    <property type="match status" value="1"/>
</dbReference>
<dbReference type="AlphaFoldDB" id="A0A074Y182"/>
<dbReference type="GeneID" id="40748480"/>
<proteinExistence type="predicted"/>
<dbReference type="OrthoDB" id="630895at2759"/>
<gene>
    <name evidence="2" type="ORF">M438DRAFT_348584</name>
</gene>
<accession>A0A074Y182</accession>
<organism evidence="2 3">
    <name type="scientific">Aureobasidium pullulans EXF-150</name>
    <dbReference type="NCBI Taxonomy" id="1043002"/>
    <lineage>
        <taxon>Eukaryota</taxon>
        <taxon>Fungi</taxon>
        <taxon>Dikarya</taxon>
        <taxon>Ascomycota</taxon>
        <taxon>Pezizomycotina</taxon>
        <taxon>Dothideomycetes</taxon>
        <taxon>Dothideomycetidae</taxon>
        <taxon>Dothideales</taxon>
        <taxon>Saccotheciaceae</taxon>
        <taxon>Aureobasidium</taxon>
    </lineage>
</organism>
<dbReference type="InterPro" id="IPR051531">
    <property type="entry name" value="N-acetyltransferase"/>
</dbReference>
<dbReference type="PANTHER" id="PTHR43792">
    <property type="entry name" value="GNAT FAMILY, PUTATIVE (AFU_ORTHOLOGUE AFUA_3G00765)-RELATED-RELATED"/>
    <property type="match status" value="1"/>
</dbReference>
<keyword evidence="3" id="KW-1185">Reference proteome</keyword>
<dbReference type="InterPro" id="IPR016181">
    <property type="entry name" value="Acyl_CoA_acyltransferase"/>
</dbReference>
<dbReference type="Pfam" id="PF13302">
    <property type="entry name" value="Acetyltransf_3"/>
    <property type="match status" value="1"/>
</dbReference>
<evidence type="ECO:0000313" key="2">
    <source>
        <dbReference type="EMBL" id="KEQ80636.1"/>
    </source>
</evidence>